<dbReference type="PANTHER" id="PTHR24379">
    <property type="entry name" value="KRAB AND ZINC FINGER DOMAIN-CONTAINING"/>
    <property type="match status" value="1"/>
</dbReference>
<feature type="domain" description="C2H2-type" evidence="8">
    <location>
        <begin position="813"/>
        <end position="840"/>
    </location>
</feature>
<evidence type="ECO:0000256" key="5">
    <source>
        <dbReference type="PROSITE-ProRule" id="PRU00042"/>
    </source>
</evidence>
<dbReference type="SMART" id="SM00868">
    <property type="entry name" value="zf-AD"/>
    <property type="match status" value="1"/>
</dbReference>
<feature type="binding site" evidence="6">
    <location>
        <position position="18"/>
    </location>
    <ligand>
        <name>Zn(2+)</name>
        <dbReference type="ChEBI" id="CHEBI:29105"/>
    </ligand>
</feature>
<feature type="domain" description="C2H2-type" evidence="8">
    <location>
        <begin position="913"/>
        <end position="940"/>
    </location>
</feature>
<feature type="region of interest" description="Disordered" evidence="7">
    <location>
        <begin position="1301"/>
        <end position="1323"/>
    </location>
</feature>
<dbReference type="InterPro" id="IPR013087">
    <property type="entry name" value="Znf_C2H2_type"/>
</dbReference>
<feature type="binding site" evidence="6">
    <location>
        <position position="64"/>
    </location>
    <ligand>
        <name>Zn(2+)</name>
        <dbReference type="ChEBI" id="CHEBI:29105"/>
    </ligand>
</feature>
<feature type="region of interest" description="Disordered" evidence="7">
    <location>
        <begin position="432"/>
        <end position="478"/>
    </location>
</feature>
<evidence type="ECO:0000256" key="6">
    <source>
        <dbReference type="PROSITE-ProRule" id="PRU01263"/>
    </source>
</evidence>
<dbReference type="SUPFAM" id="SSF57667">
    <property type="entry name" value="beta-beta-alpha zinc fingers"/>
    <property type="match status" value="6"/>
</dbReference>
<dbReference type="SUPFAM" id="SSF57716">
    <property type="entry name" value="Glucocorticoid receptor-like (DNA-binding domain)"/>
    <property type="match status" value="1"/>
</dbReference>
<feature type="binding site" evidence="6">
    <location>
        <position position="15"/>
    </location>
    <ligand>
        <name>Zn(2+)</name>
        <dbReference type="ChEBI" id="CHEBI:29105"/>
    </ligand>
</feature>
<keyword evidence="4 6" id="KW-0862">Zinc</keyword>
<dbReference type="Pfam" id="PF07776">
    <property type="entry name" value="zf-AD"/>
    <property type="match status" value="1"/>
</dbReference>
<dbReference type="PROSITE" id="PS00028">
    <property type="entry name" value="ZINC_FINGER_C2H2_1"/>
    <property type="match status" value="19"/>
</dbReference>
<dbReference type="InterPro" id="IPR003656">
    <property type="entry name" value="Znf_BED"/>
</dbReference>
<feature type="domain" description="C2H2-type" evidence="8">
    <location>
        <begin position="996"/>
        <end position="1019"/>
    </location>
</feature>
<feature type="domain" description="C2H2-type" evidence="8">
    <location>
        <begin position="617"/>
        <end position="641"/>
    </location>
</feature>
<dbReference type="EMBL" id="HBUF01577372">
    <property type="protein sequence ID" value="CAG6768789.1"/>
    <property type="molecule type" value="Transcribed_RNA"/>
</dbReference>
<evidence type="ECO:0000256" key="2">
    <source>
        <dbReference type="ARBA" id="ARBA00022737"/>
    </source>
</evidence>
<feature type="domain" description="C2H2-type" evidence="8">
    <location>
        <begin position="328"/>
        <end position="351"/>
    </location>
</feature>
<feature type="binding site" evidence="6">
    <location>
        <position position="61"/>
    </location>
    <ligand>
        <name>Zn(2+)</name>
        <dbReference type="ChEBI" id="CHEBI:29105"/>
    </ligand>
</feature>
<feature type="domain" description="C2H2-type" evidence="8">
    <location>
        <begin position="693"/>
        <end position="721"/>
    </location>
</feature>
<feature type="domain" description="C2H2-type" evidence="8">
    <location>
        <begin position="955"/>
        <end position="982"/>
    </location>
</feature>
<feature type="domain" description="BED-type" evidence="9">
    <location>
        <begin position="894"/>
        <end position="942"/>
    </location>
</feature>
<feature type="domain" description="C2H2-type" evidence="8">
    <location>
        <begin position="722"/>
        <end position="751"/>
    </location>
</feature>
<evidence type="ECO:0000256" key="3">
    <source>
        <dbReference type="ARBA" id="ARBA00022771"/>
    </source>
</evidence>
<feature type="domain" description="C2H2-type" evidence="8">
    <location>
        <begin position="545"/>
        <end position="572"/>
    </location>
</feature>
<protein>
    <submittedName>
        <fullName evidence="11">Zinc finger protein Xfin</fullName>
    </submittedName>
</protein>
<reference evidence="11" key="1">
    <citation type="submission" date="2021-05" db="EMBL/GenBank/DDBJ databases">
        <authorList>
            <person name="Alioto T."/>
            <person name="Alioto T."/>
            <person name="Gomez Garrido J."/>
        </authorList>
    </citation>
    <scope>NUCLEOTIDE SEQUENCE</scope>
</reference>
<feature type="compositionally biased region" description="Acidic residues" evidence="7">
    <location>
        <begin position="190"/>
        <end position="199"/>
    </location>
</feature>
<dbReference type="PROSITE" id="PS51915">
    <property type="entry name" value="ZAD"/>
    <property type="match status" value="1"/>
</dbReference>
<feature type="region of interest" description="Disordered" evidence="7">
    <location>
        <begin position="1449"/>
        <end position="1530"/>
    </location>
</feature>
<keyword evidence="3 5" id="KW-0863">Zinc-finger</keyword>
<feature type="compositionally biased region" description="Polar residues" evidence="7">
    <location>
        <begin position="234"/>
        <end position="252"/>
    </location>
</feature>
<organism evidence="11">
    <name type="scientific">Cacopsylla melanoneura</name>
    <dbReference type="NCBI Taxonomy" id="428564"/>
    <lineage>
        <taxon>Eukaryota</taxon>
        <taxon>Metazoa</taxon>
        <taxon>Ecdysozoa</taxon>
        <taxon>Arthropoda</taxon>
        <taxon>Hexapoda</taxon>
        <taxon>Insecta</taxon>
        <taxon>Pterygota</taxon>
        <taxon>Neoptera</taxon>
        <taxon>Paraneoptera</taxon>
        <taxon>Hemiptera</taxon>
        <taxon>Sternorrhyncha</taxon>
        <taxon>Psylloidea</taxon>
        <taxon>Psyllidae</taxon>
        <taxon>Psyllinae</taxon>
        <taxon>Cacopsylla</taxon>
    </lineage>
</organism>
<feature type="domain" description="C2H2-type" evidence="8">
    <location>
        <begin position="884"/>
        <end position="912"/>
    </location>
</feature>
<dbReference type="PANTHER" id="PTHR24379:SF127">
    <property type="entry name" value="BLOODY FINGERS-RELATED"/>
    <property type="match status" value="1"/>
</dbReference>
<evidence type="ECO:0000259" key="9">
    <source>
        <dbReference type="PROSITE" id="PS50808"/>
    </source>
</evidence>
<feature type="region of interest" description="Disordered" evidence="7">
    <location>
        <begin position="642"/>
        <end position="683"/>
    </location>
</feature>
<feature type="region of interest" description="Disordered" evidence="7">
    <location>
        <begin position="1190"/>
        <end position="1232"/>
    </location>
</feature>
<feature type="compositionally biased region" description="Low complexity" evidence="7">
    <location>
        <begin position="1215"/>
        <end position="1224"/>
    </location>
</feature>
<evidence type="ECO:0000256" key="7">
    <source>
        <dbReference type="SAM" id="MobiDB-lite"/>
    </source>
</evidence>
<feature type="compositionally biased region" description="Basic and acidic residues" evidence="7">
    <location>
        <begin position="1190"/>
        <end position="1214"/>
    </location>
</feature>
<feature type="region of interest" description="Disordered" evidence="7">
    <location>
        <begin position="151"/>
        <end position="199"/>
    </location>
</feature>
<sequence length="1530" mass="170925">MHQTSSTMNKFSELCRLCATYQTAKIDIFSENGKKRKLKEKIHSCLPLQISESDNLPRYLCFKCVFNLDNFYTFRKSCVEAVNMLKVFAAQALEMKTKAQQHQHQSQTNASLSMVHTMLPQVSITLKTVDSESDLSDMMLKPAAVIMSNGGGDSKMNNILSGGGDNSLTVEPILNGQDEHGGEKERSRGDEEEEDDDMSYDPMNFLELNVESHHDDGHEVSVNSRQGAREDHNGGNNRPSNFSSGSQDSTNRCPLCGQRFPTRTHLLLHTSTQHGLPSFVGDESVEITPQLSLPPARPHSCDLCGKTYTLAKHLWGHVKSAHQGHPNVTCNVCGRTFSSIANLAEHKRSRHGIINSSTPQSPSPSQFSSSSLLNNTLKRALEAVVLASNTTPAKIARTSDSSPKTNGKPCMLCAARFPSTDSLNIHIQTEHGIDPTQLGITPISPEPSPSRSSSRDHHSSSSSHHNTPNGNASSGHFPGDADGSVFACEICTREFGDRASLWLHMVHGHKEEAALSCGNCLKVFKDNMSLLKHVEEEHPTMQRRYSCQVCGRQHDSRKKLMKHVSIHNIHDEHGVPVDPGTMINTNNQPRRPPAPSFFTSSSNTSSSPAAGDKSFALACQLCAKLFSSENELLVHIATMHTSGGGSSSGGGVVFTPPPPPPSSSSATNPSPLQQQHALAQQSVVQQTPVPQVYQCELCDVTYPTRTERWNHVNEKHGGDEKLTCPQAQCGKVFVSSVLLAEHAAHHAEQGDYPNTCEICGKMWKSRVEYFKHVMGVHPYCLPQVCGICLKIFLSVPDLRDHVKSKHYPLEGDHSCDVCGRSYAKRSKMTRHREIHNVTDEIPLPSSYLVFKPKPDDMKCELCPDLTVDTMDAIKEHRRSEHAMFVCDICPKYYSRSTHLWKHVNRVHKGHPDVTCKICDKVSSSRSHLEKHLEAHDNPNTEVNDPQMNEFGESVHVCHLCQKQFKQNWLLQKHKKTCKGPRRPTSPLPEPDEDGIFRCKKCVKVFVNPDIYKKHLKHSHQKAYCEVCITAPGYDTKVELLSHMKSAHLDNPDYKCDIKGCNKYFRTKVDCSKHCREHKSEQSRCPTNYCNFCADLFTNRKKLWLHLKSTHKTLTACMCHVCFQVEDSVSLLESHVASKHKAILKKAFACRICGRLLGTGVKVSEHIKLHGAHLVNCRVCGSIFKSEPELKSHMEEHSEVPAEVKEQKPRPERRSVQSSNSTSSSGDAKPEDLMVSKRLRTVHTCNLCHRTFRVQGDLLKHKTSEHDIAASETFCFTCDVQFTSPDTFRDHKCDVINKSNDDLNSSTEELNESAGSGSGSGRLRRTWGDDNAPVACDVCEKEWPSRKFLWQHLIRSHKAVAGLACGICLKLSDNYDAMAQHLDEIHPGYFVEEADNRTCEVCGRYHNARPKLESHMAVHTGLPRAKPFLHRCNVGECNFVCRTPSSLAKHIAGHSEEEEKTEETLDEDDEALDEDAIEDDDDEEEGAEDEEEEEDELDELDELEKMEDDGGGSEEDEEDEEDVDEMDEEDI</sequence>
<dbReference type="Gene3D" id="3.40.1800.20">
    <property type="match status" value="1"/>
</dbReference>
<feature type="compositionally biased region" description="Basic and acidic residues" evidence="7">
    <location>
        <begin position="177"/>
        <end position="189"/>
    </location>
</feature>
<dbReference type="GO" id="GO:0008270">
    <property type="term" value="F:zinc ion binding"/>
    <property type="evidence" value="ECO:0007669"/>
    <property type="project" value="UniProtKB-UniRule"/>
</dbReference>
<dbReference type="InterPro" id="IPR036236">
    <property type="entry name" value="Znf_C2H2_sf"/>
</dbReference>
<evidence type="ECO:0000259" key="10">
    <source>
        <dbReference type="PROSITE" id="PS51915"/>
    </source>
</evidence>
<dbReference type="Gene3D" id="3.30.160.60">
    <property type="entry name" value="Classic Zinc Finger"/>
    <property type="match status" value="10"/>
</dbReference>
<feature type="domain" description="C2H2-type" evidence="8">
    <location>
        <begin position="251"/>
        <end position="274"/>
    </location>
</feature>
<dbReference type="SMART" id="SM00355">
    <property type="entry name" value="ZnF_C2H2"/>
    <property type="match status" value="29"/>
</dbReference>
<dbReference type="InterPro" id="IPR012934">
    <property type="entry name" value="Znf_AD"/>
</dbReference>
<feature type="domain" description="C2H2-type" evidence="8">
    <location>
        <begin position="1053"/>
        <end position="1082"/>
    </location>
</feature>
<feature type="domain" description="C2H2-type" evidence="8">
    <location>
        <begin position="1429"/>
        <end position="1458"/>
    </location>
</feature>
<feature type="domain" description="C2H2-type" evidence="8">
    <location>
        <begin position="1174"/>
        <end position="1201"/>
    </location>
</feature>
<dbReference type="GO" id="GO:0005634">
    <property type="term" value="C:nucleus"/>
    <property type="evidence" value="ECO:0007669"/>
    <property type="project" value="InterPro"/>
</dbReference>
<name>A0A8D9AP48_9HEMI</name>
<feature type="domain" description="C2H2-type" evidence="8">
    <location>
        <begin position="299"/>
        <end position="327"/>
    </location>
</feature>
<evidence type="ECO:0000313" key="11">
    <source>
        <dbReference type="EMBL" id="CAG6768789.1"/>
    </source>
</evidence>
<feature type="compositionally biased region" description="Gly residues" evidence="7">
    <location>
        <begin position="642"/>
        <end position="652"/>
    </location>
</feature>
<feature type="domain" description="C2H2-type" evidence="8">
    <location>
        <begin position="1396"/>
        <end position="1423"/>
    </location>
</feature>
<dbReference type="GO" id="GO:0003677">
    <property type="term" value="F:DNA binding"/>
    <property type="evidence" value="ECO:0007669"/>
    <property type="project" value="InterPro"/>
</dbReference>
<dbReference type="Pfam" id="PF00096">
    <property type="entry name" value="zf-C2H2"/>
    <property type="match status" value="4"/>
</dbReference>
<proteinExistence type="predicted"/>
<dbReference type="PROSITE" id="PS50157">
    <property type="entry name" value="ZINC_FINGER_C2H2_2"/>
    <property type="match status" value="18"/>
</dbReference>
<accession>A0A8D9AP48</accession>
<keyword evidence="1 6" id="KW-0479">Metal-binding</keyword>
<feature type="region of interest" description="Disordered" evidence="7">
    <location>
        <begin position="216"/>
        <end position="255"/>
    </location>
</feature>
<feature type="compositionally biased region" description="Acidic residues" evidence="7">
    <location>
        <begin position="1455"/>
        <end position="1530"/>
    </location>
</feature>
<feature type="domain" description="C2H2-type" evidence="8">
    <location>
        <begin position="486"/>
        <end position="514"/>
    </location>
</feature>
<feature type="domain" description="C2H2-type" evidence="8">
    <location>
        <begin position="1242"/>
        <end position="1265"/>
    </location>
</feature>
<evidence type="ECO:0000259" key="8">
    <source>
        <dbReference type="PROSITE" id="PS50157"/>
    </source>
</evidence>
<evidence type="ECO:0000256" key="1">
    <source>
        <dbReference type="ARBA" id="ARBA00022723"/>
    </source>
</evidence>
<dbReference type="PROSITE" id="PS50808">
    <property type="entry name" value="ZF_BED"/>
    <property type="match status" value="1"/>
</dbReference>
<feature type="compositionally biased region" description="Low complexity" evidence="7">
    <location>
        <begin position="596"/>
        <end position="605"/>
    </location>
</feature>
<feature type="region of interest" description="Disordered" evidence="7">
    <location>
        <begin position="571"/>
        <end position="605"/>
    </location>
</feature>
<keyword evidence="2" id="KW-0677">Repeat</keyword>
<feature type="domain" description="ZAD" evidence="10">
    <location>
        <begin position="13"/>
        <end position="88"/>
    </location>
</feature>
<evidence type="ECO:0000256" key="4">
    <source>
        <dbReference type="ARBA" id="ARBA00022833"/>
    </source>
</evidence>